<comment type="caution">
    <text evidence="2">The sequence shown here is derived from an EMBL/GenBank/DDBJ whole genome shotgun (WGS) entry which is preliminary data.</text>
</comment>
<reference evidence="2 3" key="2">
    <citation type="journal article" date="2019" name="G3 (Bethesda)">
        <title>Hybrid Assembly of the Genome of the Entomopathogenic Nematode Steinernema carpocapsae Identifies the X-Chromosome.</title>
        <authorList>
            <person name="Serra L."/>
            <person name="Macchietto M."/>
            <person name="Macias-Munoz A."/>
            <person name="McGill C.J."/>
            <person name="Rodriguez I.M."/>
            <person name="Rodriguez B."/>
            <person name="Murad R."/>
            <person name="Mortazavi A."/>
        </authorList>
    </citation>
    <scope>NUCLEOTIDE SEQUENCE [LARGE SCALE GENOMIC DNA]</scope>
    <source>
        <strain evidence="2 3">ALL</strain>
    </source>
</reference>
<gene>
    <name evidence="2" type="ORF">L596_001428</name>
</gene>
<organism evidence="2 3">
    <name type="scientific">Steinernema carpocapsae</name>
    <name type="common">Entomopathogenic nematode</name>
    <dbReference type="NCBI Taxonomy" id="34508"/>
    <lineage>
        <taxon>Eukaryota</taxon>
        <taxon>Metazoa</taxon>
        <taxon>Ecdysozoa</taxon>
        <taxon>Nematoda</taxon>
        <taxon>Chromadorea</taxon>
        <taxon>Rhabditida</taxon>
        <taxon>Tylenchina</taxon>
        <taxon>Panagrolaimomorpha</taxon>
        <taxon>Strongyloidoidea</taxon>
        <taxon>Steinernematidae</taxon>
        <taxon>Steinernema</taxon>
    </lineage>
</organism>
<protein>
    <submittedName>
        <fullName evidence="2">Uncharacterized protein</fullName>
    </submittedName>
</protein>
<sequence>MRIIRSGVVHNPCNPLGPILALSVPYKNLSLSFLSTMAHSFALIIVICFMVLFLAVATSSRGSILTDCDTTV</sequence>
<reference evidence="2 3" key="1">
    <citation type="journal article" date="2015" name="Genome Biol.">
        <title>Comparative genomics of Steinernema reveals deeply conserved gene regulatory networks.</title>
        <authorList>
            <person name="Dillman A.R."/>
            <person name="Macchietto M."/>
            <person name="Porter C.F."/>
            <person name="Rogers A."/>
            <person name="Williams B."/>
            <person name="Antoshechkin I."/>
            <person name="Lee M.M."/>
            <person name="Goodwin Z."/>
            <person name="Lu X."/>
            <person name="Lewis E.E."/>
            <person name="Goodrich-Blair H."/>
            <person name="Stock S.P."/>
            <person name="Adams B.J."/>
            <person name="Sternberg P.W."/>
            <person name="Mortazavi A."/>
        </authorList>
    </citation>
    <scope>NUCLEOTIDE SEQUENCE [LARGE SCALE GENOMIC DNA]</scope>
    <source>
        <strain evidence="2 3">ALL</strain>
    </source>
</reference>
<name>A0A4U8ULR4_STECR</name>
<proteinExistence type="predicted"/>
<dbReference type="EMBL" id="AZBU02000001">
    <property type="protein sequence ID" value="TMS33721.1"/>
    <property type="molecule type" value="Genomic_DNA"/>
</dbReference>
<keyword evidence="1" id="KW-0812">Transmembrane</keyword>
<accession>A0A4U8ULR4</accession>
<evidence type="ECO:0000313" key="3">
    <source>
        <dbReference type="Proteomes" id="UP000298663"/>
    </source>
</evidence>
<keyword evidence="1" id="KW-1133">Transmembrane helix</keyword>
<evidence type="ECO:0000313" key="2">
    <source>
        <dbReference type="EMBL" id="TMS33721.1"/>
    </source>
</evidence>
<evidence type="ECO:0000256" key="1">
    <source>
        <dbReference type="SAM" id="Phobius"/>
    </source>
</evidence>
<dbReference type="Proteomes" id="UP000298663">
    <property type="component" value="Chromosome X"/>
</dbReference>
<keyword evidence="3" id="KW-1185">Reference proteome</keyword>
<keyword evidence="1" id="KW-0472">Membrane</keyword>
<feature type="transmembrane region" description="Helical" evidence="1">
    <location>
        <begin position="37"/>
        <end position="57"/>
    </location>
</feature>
<dbReference type="AlphaFoldDB" id="A0A4U8ULR4"/>
<dbReference type="EMBL" id="CM016762">
    <property type="protein sequence ID" value="TMS33721.1"/>
    <property type="molecule type" value="Genomic_DNA"/>
</dbReference>